<feature type="domain" description="HTH tetR-type" evidence="5">
    <location>
        <begin position="15"/>
        <end position="75"/>
    </location>
</feature>
<evidence type="ECO:0000313" key="6">
    <source>
        <dbReference type="EMBL" id="MFD1812192.1"/>
    </source>
</evidence>
<evidence type="ECO:0000256" key="1">
    <source>
        <dbReference type="ARBA" id="ARBA00023015"/>
    </source>
</evidence>
<dbReference type="EMBL" id="JBHUFB010000009">
    <property type="protein sequence ID" value="MFD1812192.1"/>
    <property type="molecule type" value="Genomic_DNA"/>
</dbReference>
<dbReference type="Pfam" id="PF00440">
    <property type="entry name" value="TetR_N"/>
    <property type="match status" value="1"/>
</dbReference>
<evidence type="ECO:0000256" key="3">
    <source>
        <dbReference type="ARBA" id="ARBA00023163"/>
    </source>
</evidence>
<evidence type="ECO:0000256" key="2">
    <source>
        <dbReference type="ARBA" id="ARBA00023125"/>
    </source>
</evidence>
<dbReference type="PRINTS" id="PR00455">
    <property type="entry name" value="HTHTETR"/>
</dbReference>
<dbReference type="InterPro" id="IPR050109">
    <property type="entry name" value="HTH-type_TetR-like_transc_reg"/>
</dbReference>
<keyword evidence="1" id="KW-0805">Transcription regulation</keyword>
<keyword evidence="7" id="KW-1185">Reference proteome</keyword>
<keyword evidence="2 4" id="KW-0238">DNA-binding</keyword>
<evidence type="ECO:0000259" key="5">
    <source>
        <dbReference type="PROSITE" id="PS50977"/>
    </source>
</evidence>
<gene>
    <name evidence="6" type="ORF">ACFSJG_08200</name>
</gene>
<dbReference type="RefSeq" id="WP_378484710.1">
    <property type="nucleotide sequence ID" value="NZ_JBHUFB010000009.1"/>
</dbReference>
<dbReference type="InterPro" id="IPR001647">
    <property type="entry name" value="HTH_TetR"/>
</dbReference>
<comment type="caution">
    <text evidence="6">The sequence shown here is derived from an EMBL/GenBank/DDBJ whole genome shotgun (WGS) entry which is preliminary data.</text>
</comment>
<dbReference type="PROSITE" id="PS50977">
    <property type="entry name" value="HTH_TETR_2"/>
    <property type="match status" value="1"/>
</dbReference>
<name>A0ABW4P151_9NOCA</name>
<dbReference type="Gene3D" id="1.10.357.10">
    <property type="entry name" value="Tetracycline Repressor, domain 2"/>
    <property type="match status" value="1"/>
</dbReference>
<dbReference type="InterPro" id="IPR036271">
    <property type="entry name" value="Tet_transcr_reg_TetR-rel_C_sf"/>
</dbReference>
<organism evidence="6 7">
    <name type="scientific">Rhodococcus gannanensis</name>
    <dbReference type="NCBI Taxonomy" id="1960308"/>
    <lineage>
        <taxon>Bacteria</taxon>
        <taxon>Bacillati</taxon>
        <taxon>Actinomycetota</taxon>
        <taxon>Actinomycetes</taxon>
        <taxon>Mycobacteriales</taxon>
        <taxon>Nocardiaceae</taxon>
        <taxon>Rhodococcus</taxon>
    </lineage>
</organism>
<dbReference type="InterPro" id="IPR009057">
    <property type="entry name" value="Homeodomain-like_sf"/>
</dbReference>
<dbReference type="Proteomes" id="UP001597286">
    <property type="component" value="Unassembled WGS sequence"/>
</dbReference>
<dbReference type="PANTHER" id="PTHR30055:SF234">
    <property type="entry name" value="HTH-TYPE TRANSCRIPTIONAL REGULATOR BETI"/>
    <property type="match status" value="1"/>
</dbReference>
<protein>
    <submittedName>
        <fullName evidence="6">TetR/AcrR family transcriptional regulator</fullName>
    </submittedName>
</protein>
<dbReference type="PANTHER" id="PTHR30055">
    <property type="entry name" value="HTH-TYPE TRANSCRIPTIONAL REGULATOR RUTR"/>
    <property type="match status" value="1"/>
</dbReference>
<dbReference type="SUPFAM" id="SSF46689">
    <property type="entry name" value="Homeodomain-like"/>
    <property type="match status" value="1"/>
</dbReference>
<reference evidence="7" key="1">
    <citation type="journal article" date="2019" name="Int. J. Syst. Evol. Microbiol.">
        <title>The Global Catalogue of Microorganisms (GCM) 10K type strain sequencing project: providing services to taxonomists for standard genome sequencing and annotation.</title>
        <authorList>
            <consortium name="The Broad Institute Genomics Platform"/>
            <consortium name="The Broad Institute Genome Sequencing Center for Infectious Disease"/>
            <person name="Wu L."/>
            <person name="Ma J."/>
        </authorList>
    </citation>
    <scope>NUCLEOTIDE SEQUENCE [LARGE SCALE GENOMIC DNA]</scope>
    <source>
        <strain evidence="7">DT72</strain>
    </source>
</reference>
<evidence type="ECO:0000256" key="4">
    <source>
        <dbReference type="PROSITE-ProRule" id="PRU00335"/>
    </source>
</evidence>
<proteinExistence type="predicted"/>
<dbReference type="SUPFAM" id="SSF48498">
    <property type="entry name" value="Tetracyclin repressor-like, C-terminal domain"/>
    <property type="match status" value="1"/>
</dbReference>
<accession>A0ABW4P151</accession>
<feature type="DNA-binding region" description="H-T-H motif" evidence="4">
    <location>
        <begin position="38"/>
        <end position="57"/>
    </location>
</feature>
<keyword evidence="3" id="KW-0804">Transcription</keyword>
<sequence>MTGTERVDGRTLRYAGRRDELLDAVTAYVIEHGVADLSMRPLAKVVGVSHASLLHHFGSKENLLAEVIERMRSDTIPAELTTGNVDDPIALLRSWWSVRMAPDELLRFRVMLELYVQAVLKPDQNPRFLDKFIGQWLAALESGLRAAGCPDGEVSANATLILAQIRGLSLDLLATGDRDRVDAAFEAYVGMLAGTVAGWSGSA</sequence>
<evidence type="ECO:0000313" key="7">
    <source>
        <dbReference type="Proteomes" id="UP001597286"/>
    </source>
</evidence>